<dbReference type="KEGG" id="buy:D8S85_12505"/>
<evidence type="ECO:0000313" key="3">
    <source>
        <dbReference type="EMBL" id="AZS30285.1"/>
    </source>
</evidence>
<reference evidence="3 4" key="1">
    <citation type="submission" date="2018-10" db="EMBL/GenBank/DDBJ databases">
        <title>Butyricimonas faecalis sp. nov., isolated from human faeces and emended description of the genus Butyricimonas.</title>
        <authorList>
            <person name="Le Roy T."/>
            <person name="Van der Smissen P."/>
            <person name="Paquot A."/>
            <person name="Delzenne N."/>
            <person name="Muccioli G."/>
            <person name="Collet J.-F."/>
            <person name="Cani P.D."/>
        </authorList>
    </citation>
    <scope>NUCLEOTIDE SEQUENCE [LARGE SCALE GENOMIC DNA]</scope>
    <source>
        <strain evidence="3 4">H184</strain>
    </source>
</reference>
<keyword evidence="4" id="KW-1185">Reference proteome</keyword>
<dbReference type="Proteomes" id="UP000270673">
    <property type="component" value="Chromosome"/>
</dbReference>
<evidence type="ECO:0000313" key="4">
    <source>
        <dbReference type="Proteomes" id="UP000270673"/>
    </source>
</evidence>
<evidence type="ECO:0000259" key="1">
    <source>
        <dbReference type="Pfam" id="PF04773"/>
    </source>
</evidence>
<dbReference type="OrthoDB" id="1098493at2"/>
<dbReference type="RefSeq" id="WP_106480943.1">
    <property type="nucleotide sequence ID" value="NZ_CP032819.1"/>
</dbReference>
<name>A0A3S9VUN9_9BACT</name>
<dbReference type="InterPro" id="IPR006860">
    <property type="entry name" value="FecR"/>
</dbReference>
<dbReference type="AlphaFoldDB" id="A0A3S9VUN9"/>
<dbReference type="Gene3D" id="2.60.120.1440">
    <property type="match status" value="1"/>
</dbReference>
<proteinExistence type="predicted"/>
<dbReference type="GO" id="GO:0016989">
    <property type="term" value="F:sigma factor antagonist activity"/>
    <property type="evidence" value="ECO:0007669"/>
    <property type="project" value="TreeGrafter"/>
</dbReference>
<protein>
    <submittedName>
        <fullName evidence="3">FecR family protein</fullName>
    </submittedName>
</protein>
<sequence length="380" mass="43589">MEKKLEEIIMKQLASEILSEDEKVCFEEWFKTPSHQRYFRELSKFRSGVMAYSVKDKVDRKKAWNKVRPVRKISRVRQVLKYAAILLLPLGVGLLLLTREQEKVQTVYVEPTVKPGGKLAVLTLSTGKQVELVGGVSAISEQGAEISTLTDNELVYKQVENKMPVNEAYNTITIPRGGEYRLVLADGTTVWLNSDSYIRFPVAFSGDKRQVELRGEAYFEVAKNVEKPFVVKISDYDIRVTGTQFNVRNYSGERVATTLVEGSVQLERGKEVLKMHPGQQALLVDGQLVMKEVNVVDVIGWRDGTFSFKEVRLEDIINELARWYDFDVYYQDTEVKNYHFTAWFRRNASIAEVIEVLEKTKKIKMKLDGKTLIVQKKSIQ</sequence>
<dbReference type="Pfam" id="PF16344">
    <property type="entry name" value="FecR_C"/>
    <property type="match status" value="1"/>
</dbReference>
<dbReference type="Pfam" id="PF04773">
    <property type="entry name" value="FecR"/>
    <property type="match status" value="1"/>
</dbReference>
<feature type="domain" description="FecR protein" evidence="1">
    <location>
        <begin position="171"/>
        <end position="265"/>
    </location>
</feature>
<dbReference type="PANTHER" id="PTHR30273:SF2">
    <property type="entry name" value="PROTEIN FECR"/>
    <property type="match status" value="1"/>
</dbReference>
<dbReference type="EMBL" id="CP032819">
    <property type="protein sequence ID" value="AZS30285.1"/>
    <property type="molecule type" value="Genomic_DNA"/>
</dbReference>
<dbReference type="PIRSF" id="PIRSF018266">
    <property type="entry name" value="FecR"/>
    <property type="match status" value="1"/>
</dbReference>
<accession>A0A3S9VUN9</accession>
<dbReference type="InterPro" id="IPR012373">
    <property type="entry name" value="Ferrdict_sens_TM"/>
</dbReference>
<organism evidence="3 4">
    <name type="scientific">Butyricimonas faecalis</name>
    <dbReference type="NCBI Taxonomy" id="2093856"/>
    <lineage>
        <taxon>Bacteria</taxon>
        <taxon>Pseudomonadati</taxon>
        <taxon>Bacteroidota</taxon>
        <taxon>Bacteroidia</taxon>
        <taxon>Bacteroidales</taxon>
        <taxon>Odoribacteraceae</taxon>
        <taxon>Butyricimonas</taxon>
    </lineage>
</organism>
<dbReference type="PANTHER" id="PTHR30273">
    <property type="entry name" value="PERIPLASMIC SIGNAL SENSOR AND SIGMA FACTOR ACTIVATOR FECR-RELATED"/>
    <property type="match status" value="1"/>
</dbReference>
<evidence type="ECO:0000259" key="2">
    <source>
        <dbReference type="Pfam" id="PF16344"/>
    </source>
</evidence>
<dbReference type="Gene3D" id="3.55.50.30">
    <property type="match status" value="1"/>
</dbReference>
<dbReference type="InterPro" id="IPR032508">
    <property type="entry name" value="FecR_C"/>
</dbReference>
<feature type="domain" description="Protein FecR C-terminal" evidence="2">
    <location>
        <begin position="306"/>
        <end position="374"/>
    </location>
</feature>
<gene>
    <name evidence="3" type="ORF">D8S85_12505</name>
</gene>